<sequence length="82" mass="9185">MREGGRTTWSRRNTHEMPLLYSHPSLNDAKAEAPAETQRAASSCMARSSRVTLGVSPSNTHLFRCFHIIQAVTMIRVLSPFL</sequence>
<dbReference type="EMBL" id="GBRH01280245">
    <property type="protein sequence ID" value="JAD17650.1"/>
    <property type="molecule type" value="Transcribed_RNA"/>
</dbReference>
<reference evidence="2" key="1">
    <citation type="submission" date="2014-09" db="EMBL/GenBank/DDBJ databases">
        <authorList>
            <person name="Magalhaes I.L.F."/>
            <person name="Oliveira U."/>
            <person name="Santos F.R."/>
            <person name="Vidigal T.H.D.A."/>
            <person name="Brescovit A.D."/>
            <person name="Santos A.J."/>
        </authorList>
    </citation>
    <scope>NUCLEOTIDE SEQUENCE</scope>
    <source>
        <tissue evidence="2">Shoot tissue taken approximately 20 cm above the soil surface</tissue>
    </source>
</reference>
<reference evidence="2" key="2">
    <citation type="journal article" date="2015" name="Data Brief">
        <title>Shoot transcriptome of the giant reed, Arundo donax.</title>
        <authorList>
            <person name="Barrero R.A."/>
            <person name="Guerrero F.D."/>
            <person name="Moolhuijzen P."/>
            <person name="Goolsby J.A."/>
            <person name="Tidwell J."/>
            <person name="Bellgard S.E."/>
            <person name="Bellgard M.I."/>
        </authorList>
    </citation>
    <scope>NUCLEOTIDE SEQUENCE</scope>
    <source>
        <tissue evidence="2">Shoot tissue taken approximately 20 cm above the soil surface</tissue>
    </source>
</reference>
<protein>
    <submittedName>
        <fullName evidence="2">Uncharacterized protein</fullName>
    </submittedName>
</protein>
<name>A0A0A8XYD7_ARUDO</name>
<dbReference type="AlphaFoldDB" id="A0A0A8XYD7"/>
<evidence type="ECO:0000256" key="1">
    <source>
        <dbReference type="SAM" id="MobiDB-lite"/>
    </source>
</evidence>
<evidence type="ECO:0000313" key="2">
    <source>
        <dbReference type="EMBL" id="JAD17650.1"/>
    </source>
</evidence>
<organism evidence="2">
    <name type="scientific">Arundo donax</name>
    <name type="common">Giant reed</name>
    <name type="synonym">Donax arundinaceus</name>
    <dbReference type="NCBI Taxonomy" id="35708"/>
    <lineage>
        <taxon>Eukaryota</taxon>
        <taxon>Viridiplantae</taxon>
        <taxon>Streptophyta</taxon>
        <taxon>Embryophyta</taxon>
        <taxon>Tracheophyta</taxon>
        <taxon>Spermatophyta</taxon>
        <taxon>Magnoliopsida</taxon>
        <taxon>Liliopsida</taxon>
        <taxon>Poales</taxon>
        <taxon>Poaceae</taxon>
        <taxon>PACMAD clade</taxon>
        <taxon>Arundinoideae</taxon>
        <taxon>Arundineae</taxon>
        <taxon>Arundo</taxon>
    </lineage>
</organism>
<proteinExistence type="predicted"/>
<accession>A0A0A8XYD7</accession>
<feature type="region of interest" description="Disordered" evidence="1">
    <location>
        <begin position="1"/>
        <end position="21"/>
    </location>
</feature>